<evidence type="ECO:0000313" key="5">
    <source>
        <dbReference type="Proteomes" id="UP000525078"/>
    </source>
</evidence>
<dbReference type="EMBL" id="JAATIP010000135">
    <property type="protein sequence ID" value="KAF4368403.1"/>
    <property type="molecule type" value="Genomic_DNA"/>
</dbReference>
<name>A0A7J6G5D5_CANSA</name>
<evidence type="ECO:0000313" key="3">
    <source>
        <dbReference type="EMBL" id="KAF4368403.1"/>
    </source>
</evidence>
<gene>
    <name evidence="4" type="ORF">F8388_010625</name>
    <name evidence="3" type="ORF">F8388_019120</name>
</gene>
<evidence type="ECO:0000256" key="1">
    <source>
        <dbReference type="SAM" id="MobiDB-lite"/>
    </source>
</evidence>
<dbReference type="PANTHER" id="PTHR36616">
    <property type="entry name" value="BNAC07G32700D PROTEIN"/>
    <property type="match status" value="1"/>
</dbReference>
<dbReference type="AlphaFoldDB" id="A0A7J6G5D5"/>
<protein>
    <submittedName>
        <fullName evidence="4">Uncharacterized protein</fullName>
    </submittedName>
</protein>
<feature type="compositionally biased region" description="Polar residues" evidence="1">
    <location>
        <begin position="151"/>
        <end position="188"/>
    </location>
</feature>
<sequence>MLQFFFTAAFSAISLTLYIPPPRNLNLFVETMEDALRESRPYTDRLFPRARRVWSWILSWVLCGPRRRTRISVWSSLELEPDISCIGIRTSSTTFVVTVGTIVEDAMGCTGDSIVDRPSLPSASAVINPDIIPDQAIPQGNDSMDTVPHAITTTDPSSAQNPTPNEATSPASLDEQTAPAHTSTSEPSTGLPAANVSSNLLSLGPFHQ</sequence>
<comment type="caution">
    <text evidence="4">The sequence shown here is derived from an EMBL/GenBank/DDBJ whole genome shotgun (WGS) entry which is preliminary data.</text>
</comment>
<dbReference type="EMBL" id="JAATIP010000075">
    <property type="protein sequence ID" value="KAF4378186.1"/>
    <property type="molecule type" value="Genomic_DNA"/>
</dbReference>
<dbReference type="PANTHER" id="PTHR36616:SF4">
    <property type="entry name" value="OS03G0174800 PROTEIN"/>
    <property type="match status" value="1"/>
</dbReference>
<proteinExistence type="predicted"/>
<feature type="region of interest" description="Disordered" evidence="1">
    <location>
        <begin position="132"/>
        <end position="208"/>
    </location>
</feature>
<feature type="signal peptide" evidence="2">
    <location>
        <begin position="1"/>
        <end position="16"/>
    </location>
</feature>
<accession>A0A7J6G5D5</accession>
<evidence type="ECO:0000313" key="4">
    <source>
        <dbReference type="EMBL" id="KAF4378186.1"/>
    </source>
</evidence>
<dbReference type="Proteomes" id="UP000525078">
    <property type="component" value="Unassembled WGS sequence"/>
</dbReference>
<reference evidence="4 5" key="1">
    <citation type="journal article" date="2020" name="bioRxiv">
        <title>Sequence and annotation of 42 cannabis genomes reveals extensive copy number variation in cannabinoid synthesis and pathogen resistance genes.</title>
        <authorList>
            <person name="Mckernan K.J."/>
            <person name="Helbert Y."/>
            <person name="Kane L.T."/>
            <person name="Ebling H."/>
            <person name="Zhang L."/>
            <person name="Liu B."/>
            <person name="Eaton Z."/>
            <person name="Mclaughlin S."/>
            <person name="Kingan S."/>
            <person name="Baybayan P."/>
            <person name="Concepcion G."/>
            <person name="Jordan M."/>
            <person name="Riva A."/>
            <person name="Barbazuk W."/>
            <person name="Harkins T."/>
        </authorList>
    </citation>
    <scope>NUCLEOTIDE SEQUENCE [LARGE SCALE GENOMIC DNA]</scope>
    <source>
        <strain evidence="5">cv. Jamaican Lion 4</strain>
        <strain evidence="4">Mother</strain>
        <tissue evidence="4">Leaf</tissue>
    </source>
</reference>
<evidence type="ECO:0000256" key="2">
    <source>
        <dbReference type="SAM" id="SignalP"/>
    </source>
</evidence>
<keyword evidence="2" id="KW-0732">Signal</keyword>
<feature type="chain" id="PRO_5036205123" evidence="2">
    <location>
        <begin position="17"/>
        <end position="208"/>
    </location>
</feature>
<organism evidence="4 5">
    <name type="scientific">Cannabis sativa</name>
    <name type="common">Hemp</name>
    <name type="synonym">Marijuana</name>
    <dbReference type="NCBI Taxonomy" id="3483"/>
    <lineage>
        <taxon>Eukaryota</taxon>
        <taxon>Viridiplantae</taxon>
        <taxon>Streptophyta</taxon>
        <taxon>Embryophyta</taxon>
        <taxon>Tracheophyta</taxon>
        <taxon>Spermatophyta</taxon>
        <taxon>Magnoliopsida</taxon>
        <taxon>eudicotyledons</taxon>
        <taxon>Gunneridae</taxon>
        <taxon>Pentapetalae</taxon>
        <taxon>rosids</taxon>
        <taxon>fabids</taxon>
        <taxon>Rosales</taxon>
        <taxon>Cannabaceae</taxon>
        <taxon>Cannabis</taxon>
    </lineage>
</organism>